<keyword evidence="2" id="KW-0812">Transmembrane</keyword>
<dbReference type="EnsemblMetazoa" id="AFAF012502-RA">
    <property type="protein sequence ID" value="AFAF012502-PA"/>
    <property type="gene ID" value="AFAF012502"/>
</dbReference>
<evidence type="ECO:0000256" key="1">
    <source>
        <dbReference type="SAM" id="MobiDB-lite"/>
    </source>
</evidence>
<feature type="transmembrane region" description="Helical" evidence="2">
    <location>
        <begin position="187"/>
        <end position="210"/>
    </location>
</feature>
<sequence>MLWEGIAIAQRYGVPGEASSVSAHGAGNRLLGENGMKRVENLIRPSRPGPCCIPVVHRPSRDTDDGNEGLFGLGTVLHMNRMENPPVTGQGAHCDEFDCATRNRHDSGPHMYVPIAKRWSSACHATGSRDRQQRMGATLRTVAGFLTTQPAASSRQAGRQGSKHELGHDRGRELLASAPPPSPSIQLPFGVVKLTVIIIIITTTTTTMIITAGRT</sequence>
<dbReference type="VEuPathDB" id="VectorBase:AFAF012502"/>
<keyword evidence="2" id="KW-0472">Membrane</keyword>
<keyword evidence="4" id="KW-1185">Reference proteome</keyword>
<proteinExistence type="predicted"/>
<dbReference type="AlphaFoldDB" id="A0A182QLB4"/>
<organism evidence="3 4">
    <name type="scientific">Anopheles farauti</name>
    <dbReference type="NCBI Taxonomy" id="69004"/>
    <lineage>
        <taxon>Eukaryota</taxon>
        <taxon>Metazoa</taxon>
        <taxon>Ecdysozoa</taxon>
        <taxon>Arthropoda</taxon>
        <taxon>Hexapoda</taxon>
        <taxon>Insecta</taxon>
        <taxon>Pterygota</taxon>
        <taxon>Neoptera</taxon>
        <taxon>Endopterygota</taxon>
        <taxon>Diptera</taxon>
        <taxon>Nematocera</taxon>
        <taxon>Culicoidea</taxon>
        <taxon>Culicidae</taxon>
        <taxon>Anophelinae</taxon>
        <taxon>Anopheles</taxon>
    </lineage>
</organism>
<accession>A0A182QLB4</accession>
<dbReference type="Proteomes" id="UP000075886">
    <property type="component" value="Unassembled WGS sequence"/>
</dbReference>
<feature type="compositionally biased region" description="Polar residues" evidence="1">
    <location>
        <begin position="147"/>
        <end position="159"/>
    </location>
</feature>
<keyword evidence="2" id="KW-1133">Transmembrane helix</keyword>
<evidence type="ECO:0000256" key="2">
    <source>
        <dbReference type="SAM" id="Phobius"/>
    </source>
</evidence>
<dbReference type="EMBL" id="AXCN02000283">
    <property type="status" value="NOT_ANNOTATED_CDS"/>
    <property type="molecule type" value="Genomic_DNA"/>
</dbReference>
<reference evidence="3" key="2">
    <citation type="submission" date="2020-05" db="UniProtKB">
        <authorList>
            <consortium name="EnsemblMetazoa"/>
        </authorList>
    </citation>
    <scope>IDENTIFICATION</scope>
    <source>
        <strain evidence="3">FAR1</strain>
    </source>
</reference>
<name>A0A182QLB4_9DIPT</name>
<evidence type="ECO:0000313" key="3">
    <source>
        <dbReference type="EnsemblMetazoa" id="AFAF012502-PA"/>
    </source>
</evidence>
<feature type="region of interest" description="Disordered" evidence="1">
    <location>
        <begin position="147"/>
        <end position="166"/>
    </location>
</feature>
<protein>
    <submittedName>
        <fullName evidence="3">Uncharacterized protein</fullName>
    </submittedName>
</protein>
<evidence type="ECO:0000313" key="4">
    <source>
        <dbReference type="Proteomes" id="UP000075886"/>
    </source>
</evidence>
<reference evidence="4" key="1">
    <citation type="submission" date="2014-01" db="EMBL/GenBank/DDBJ databases">
        <title>The Genome Sequence of Anopheles farauti FAR1 (V2).</title>
        <authorList>
            <consortium name="The Broad Institute Genomics Platform"/>
            <person name="Neafsey D.E."/>
            <person name="Besansky N."/>
            <person name="Howell P."/>
            <person name="Walton C."/>
            <person name="Young S.K."/>
            <person name="Zeng Q."/>
            <person name="Gargeya S."/>
            <person name="Fitzgerald M."/>
            <person name="Haas B."/>
            <person name="Abouelleil A."/>
            <person name="Allen A.W."/>
            <person name="Alvarado L."/>
            <person name="Arachchi H.M."/>
            <person name="Berlin A.M."/>
            <person name="Chapman S.B."/>
            <person name="Gainer-Dewar J."/>
            <person name="Goldberg J."/>
            <person name="Griggs A."/>
            <person name="Gujja S."/>
            <person name="Hansen M."/>
            <person name="Howarth C."/>
            <person name="Imamovic A."/>
            <person name="Ireland A."/>
            <person name="Larimer J."/>
            <person name="McCowan C."/>
            <person name="Murphy C."/>
            <person name="Pearson M."/>
            <person name="Poon T.W."/>
            <person name="Priest M."/>
            <person name="Roberts A."/>
            <person name="Saif S."/>
            <person name="Shea T."/>
            <person name="Sisk P."/>
            <person name="Sykes S."/>
            <person name="Wortman J."/>
            <person name="Nusbaum C."/>
            <person name="Birren B."/>
        </authorList>
    </citation>
    <scope>NUCLEOTIDE SEQUENCE [LARGE SCALE GENOMIC DNA]</scope>
    <source>
        <strain evidence="4">FAR1</strain>
    </source>
</reference>